<feature type="domain" description="Ig-like" evidence="3">
    <location>
        <begin position="665"/>
        <end position="748"/>
    </location>
</feature>
<dbReference type="PROSITE" id="PS50835">
    <property type="entry name" value="IG_LIKE"/>
    <property type="match status" value="4"/>
</dbReference>
<dbReference type="SMART" id="SM00408">
    <property type="entry name" value="IGc2"/>
    <property type="match status" value="6"/>
</dbReference>
<keyword evidence="2" id="KW-0812">Transmembrane</keyword>
<dbReference type="InterPro" id="IPR036179">
    <property type="entry name" value="Ig-like_dom_sf"/>
</dbReference>
<dbReference type="InterPro" id="IPR013783">
    <property type="entry name" value="Ig-like_fold"/>
</dbReference>
<name>A0A8B9BL97_9AVES</name>
<proteinExistence type="predicted"/>
<accession>A0A8B9BL97</accession>
<dbReference type="GO" id="GO:0007155">
    <property type="term" value="P:cell adhesion"/>
    <property type="evidence" value="ECO:0007669"/>
    <property type="project" value="InterPro"/>
</dbReference>
<dbReference type="InterPro" id="IPR007110">
    <property type="entry name" value="Ig-like_dom"/>
</dbReference>
<dbReference type="InterPro" id="IPR003598">
    <property type="entry name" value="Ig_sub2"/>
</dbReference>
<protein>
    <recommendedName>
        <fullName evidence="3">Ig-like domain-containing protein</fullName>
    </recommendedName>
</protein>
<sequence length="852" mass="89672">CPGFPSPGCATAAPPGSPFSVSVTGNASEVSYGGTVLINCSTTCADPNAIGGVETSLTKEEAARGCGWLAVRLNNVTEPLSEVLCFFTCFGQRNTSVFRMLAYGKCPLRPAPPVTLRCSAAPSRPPRLQLRLRSHRLPPTPWQDGPLSLELTAHEEDDGDEFVCEAQLLRGGPLALRVQSPEVPSRCHRIPAALPEPPQLQAPVRLEAGTAANASCRVVGAFPAEDAHFALVLDGRSLDVAVTEAGDTLTASTRLSPRTAGLQELNCTVAVGAAARTARAQLHVYRFPAPVLELSPVPAGGEVTVTCRAAAAEPPAVRLQLRDADGGVLAEGPQPQLELRLVAQREDDGRWFGCRASLAVGDGTVTKDTEARLAVLCESCTCPESGPCEPKMWLWGGNPNCLLVPTGCPHPSLSLFPPKDMPEMEASSCPSNRTWLQGTREALSCGATGNPTPTVTCARDGATVSTHRPELVTRSRAGTYLCNATNSLGTRSRLITVRVEYEPSLTESGCPAHRTWVEGEWRELACRAEGDPAPSTRCTRDEGPPSAGGGRAVSRSDAGRYTCRATNKHGSALRSVYVSVEYEPSIGEAGCPARRLWVEGTAAELGCNASGNPLPHVACTKLGDPHAPPASPNVTRAHAGTYQCRATNAHGSALRNITITVEYSPVAVSLRVVPSANVSRGASFSVECRAEGLPAPTFGWALPPAPNLRFGADNRSVAVARAAAANRGVYTCTASNRHGRRAGSVVVRVDGDRLALLVSLGVLGVVTVLGLAAAGIYYLKTTACKKGEYNVRDAEGTSEGARLDGDIPSATQGRFAHRQGLAPRLAWAGGPQRRRGHEDPRAGRAVMMLSPR</sequence>
<dbReference type="GeneTree" id="ENSGT00940000159005"/>
<feature type="domain" description="Ig-like" evidence="3">
    <location>
        <begin position="584"/>
        <end position="660"/>
    </location>
</feature>
<dbReference type="InterPro" id="IPR003599">
    <property type="entry name" value="Ig_sub"/>
</dbReference>
<keyword evidence="2" id="KW-1133">Transmembrane helix</keyword>
<dbReference type="InterPro" id="IPR013768">
    <property type="entry name" value="ICAM_N"/>
</dbReference>
<evidence type="ECO:0000256" key="1">
    <source>
        <dbReference type="SAM" id="MobiDB-lite"/>
    </source>
</evidence>
<dbReference type="GO" id="GO:0005178">
    <property type="term" value="F:integrin binding"/>
    <property type="evidence" value="ECO:0007669"/>
    <property type="project" value="InterPro"/>
</dbReference>
<dbReference type="SUPFAM" id="SSF48726">
    <property type="entry name" value="Immunoglobulin"/>
    <property type="match status" value="8"/>
</dbReference>
<dbReference type="InterPro" id="IPR048679">
    <property type="entry name" value="ICAM1_3_5_D2"/>
</dbReference>
<keyword evidence="2" id="KW-0472">Membrane</keyword>
<dbReference type="FunFam" id="2.60.40.10:FF:000641">
    <property type="entry name" value="Intercellular adhesion molecule 1"/>
    <property type="match status" value="1"/>
</dbReference>
<organism evidence="4 5">
    <name type="scientific">Anser brachyrhynchus</name>
    <name type="common">Pink-footed goose</name>
    <dbReference type="NCBI Taxonomy" id="132585"/>
    <lineage>
        <taxon>Eukaryota</taxon>
        <taxon>Metazoa</taxon>
        <taxon>Chordata</taxon>
        <taxon>Craniata</taxon>
        <taxon>Vertebrata</taxon>
        <taxon>Euteleostomi</taxon>
        <taxon>Archelosauria</taxon>
        <taxon>Archosauria</taxon>
        <taxon>Dinosauria</taxon>
        <taxon>Saurischia</taxon>
        <taxon>Theropoda</taxon>
        <taxon>Coelurosauria</taxon>
        <taxon>Aves</taxon>
        <taxon>Neognathae</taxon>
        <taxon>Galloanserae</taxon>
        <taxon>Anseriformes</taxon>
        <taxon>Anatidae</taxon>
        <taxon>Anserinae</taxon>
        <taxon>Anser</taxon>
    </lineage>
</organism>
<dbReference type="InterPro" id="IPR047012">
    <property type="entry name" value="ICAM_VCAM"/>
</dbReference>
<dbReference type="Pfam" id="PF21146">
    <property type="entry name" value="ICAM1_3_5_D2"/>
    <property type="match status" value="1"/>
</dbReference>
<evidence type="ECO:0000256" key="2">
    <source>
        <dbReference type="SAM" id="Phobius"/>
    </source>
</evidence>
<keyword evidence="5" id="KW-1185">Reference proteome</keyword>
<dbReference type="SMART" id="SM00409">
    <property type="entry name" value="IG"/>
    <property type="match status" value="6"/>
</dbReference>
<dbReference type="Proteomes" id="UP000694426">
    <property type="component" value="Unplaced"/>
</dbReference>
<evidence type="ECO:0000259" key="3">
    <source>
        <dbReference type="PROSITE" id="PS50835"/>
    </source>
</evidence>
<feature type="region of interest" description="Disordered" evidence="1">
    <location>
        <begin position="530"/>
        <end position="556"/>
    </location>
</feature>
<reference evidence="4" key="2">
    <citation type="submission" date="2025-09" db="UniProtKB">
        <authorList>
            <consortium name="Ensembl"/>
        </authorList>
    </citation>
    <scope>IDENTIFICATION</scope>
</reference>
<dbReference type="Ensembl" id="ENSABRT00000008723.1">
    <property type="protein sequence ID" value="ENSABRP00000006058.1"/>
    <property type="gene ID" value="ENSABRG00000005593.1"/>
</dbReference>
<feature type="region of interest" description="Disordered" evidence="1">
    <location>
        <begin position="828"/>
        <end position="852"/>
    </location>
</feature>
<dbReference type="PANTHER" id="PTHR13771">
    <property type="entry name" value="INTERCELLULAR ADHESION MOLECULE"/>
    <property type="match status" value="1"/>
</dbReference>
<evidence type="ECO:0000313" key="5">
    <source>
        <dbReference type="Proteomes" id="UP000694426"/>
    </source>
</evidence>
<dbReference type="InterPro" id="IPR013098">
    <property type="entry name" value="Ig_I-set"/>
</dbReference>
<dbReference type="GO" id="GO:0005886">
    <property type="term" value="C:plasma membrane"/>
    <property type="evidence" value="ECO:0007669"/>
    <property type="project" value="TreeGrafter"/>
</dbReference>
<dbReference type="Gene3D" id="2.60.40.10">
    <property type="entry name" value="Immunoglobulins"/>
    <property type="match status" value="8"/>
</dbReference>
<feature type="domain" description="Ig-like" evidence="3">
    <location>
        <begin position="422"/>
        <end position="496"/>
    </location>
</feature>
<dbReference type="AlphaFoldDB" id="A0A8B9BL97"/>
<feature type="transmembrane region" description="Helical" evidence="2">
    <location>
        <begin position="754"/>
        <end position="779"/>
    </location>
</feature>
<reference evidence="4" key="1">
    <citation type="submission" date="2025-08" db="UniProtKB">
        <authorList>
            <consortium name="Ensembl"/>
        </authorList>
    </citation>
    <scope>IDENTIFICATION</scope>
</reference>
<feature type="domain" description="Ig-like" evidence="3">
    <location>
        <begin position="503"/>
        <end position="579"/>
    </location>
</feature>
<evidence type="ECO:0000313" key="4">
    <source>
        <dbReference type="Ensembl" id="ENSABRP00000006058.1"/>
    </source>
</evidence>
<dbReference type="Pfam" id="PF03921">
    <property type="entry name" value="ICAM_N"/>
    <property type="match status" value="1"/>
</dbReference>
<dbReference type="PANTHER" id="PTHR13771:SF9">
    <property type="entry name" value="INTERCELLULAR ADHESION MOLECULE 5"/>
    <property type="match status" value="1"/>
</dbReference>
<dbReference type="Pfam" id="PF07679">
    <property type="entry name" value="I-set"/>
    <property type="match status" value="1"/>
</dbReference>